<reference evidence="2 3" key="1">
    <citation type="journal article" date="2015" name="Genome Biol. Evol.">
        <title>Comparative Genomics of a Bacterivorous Green Alga Reveals Evolutionary Causalities and Consequences of Phago-Mixotrophic Mode of Nutrition.</title>
        <authorList>
            <person name="Burns J.A."/>
            <person name="Paasch A."/>
            <person name="Narechania A."/>
            <person name="Kim E."/>
        </authorList>
    </citation>
    <scope>NUCLEOTIDE SEQUENCE [LARGE SCALE GENOMIC DNA]</scope>
    <source>
        <strain evidence="2 3">PLY_AMNH</strain>
    </source>
</reference>
<feature type="compositionally biased region" description="Polar residues" evidence="1">
    <location>
        <begin position="32"/>
        <end position="43"/>
    </location>
</feature>
<gene>
    <name evidence="2" type="ORF">CYMTET_35084</name>
</gene>
<dbReference type="Gene3D" id="3.40.1740.10">
    <property type="entry name" value="VC0467-like"/>
    <property type="match status" value="2"/>
</dbReference>
<dbReference type="Pfam" id="PF02622">
    <property type="entry name" value="DUF179"/>
    <property type="match status" value="2"/>
</dbReference>
<sequence>MKISANVQKPVSTTYARLSACSLGRPRGPSEATPQKKTCTEPTARQLHPRRSCRISCSSQPDSSADNNPIELTQDARDFRARLVAREKGLTGDSLAEEQGWVYETPLIEQGVVILGGTEQQFGFALRQQYFHKSVILVLSHDEQFTRGIILNRPTAKTLEGWKVWLGGDVQEGGLFREKTSEALPPAEITCLHRLQSEEALELSTEVIKGISWCGFEAAKALVASGSAVQEDFWVFVGYAGWGPEQLQGELDRQSWYLAAADSTVLLDSLLSLASDPTSLPKVNASGQLEPGGDGIDTWNRLMKSIGKETQVAPPPSLAGELSDSEFEDVMLREWVRTRLGSAGPGGPSALELLQSSLDGASAAAAVAAGTLLMSEAPSQFVLEQQYLHKSLVLLLQCAPDATLGVILNRPSDSLAQVSSPDAEKEPSRRLMFGGPAMSSTSFLLHRKPDLMELESTGTVQLGESGIFLSANILASTFDSGLVTLGDFLIVSGLVAWQGAELQDSLMAGKLRPIDPDQVPWDKVWDLGDGSVEPEDGTAVWEEISSGVHSTDEMGQVDAGHALARFEQNKVADKALTMWMDFFLR</sequence>
<name>A0AAE0KP91_9CHLO</name>
<evidence type="ECO:0000256" key="1">
    <source>
        <dbReference type="SAM" id="MobiDB-lite"/>
    </source>
</evidence>
<dbReference type="EMBL" id="LGRX02022311">
    <property type="protein sequence ID" value="KAK3255751.1"/>
    <property type="molecule type" value="Genomic_DNA"/>
</dbReference>
<feature type="region of interest" description="Disordered" evidence="1">
    <location>
        <begin position="20"/>
        <end position="71"/>
    </location>
</feature>
<dbReference type="AlphaFoldDB" id="A0AAE0KP91"/>
<feature type="compositionally biased region" description="Polar residues" evidence="1">
    <location>
        <begin position="55"/>
        <end position="71"/>
    </location>
</feature>
<proteinExistence type="predicted"/>
<dbReference type="PANTHER" id="PTHR31984:SF17">
    <property type="entry name" value="TRANSCRIPTIONAL REGULATOR"/>
    <property type="match status" value="1"/>
</dbReference>
<evidence type="ECO:0000313" key="3">
    <source>
        <dbReference type="Proteomes" id="UP001190700"/>
    </source>
</evidence>
<protein>
    <submittedName>
        <fullName evidence="2">Uncharacterized protein</fullName>
    </submittedName>
</protein>
<accession>A0AAE0KP91</accession>
<keyword evidence="3" id="KW-1185">Reference proteome</keyword>
<dbReference type="InterPro" id="IPR003774">
    <property type="entry name" value="AlgH-like"/>
</dbReference>
<comment type="caution">
    <text evidence="2">The sequence shown here is derived from an EMBL/GenBank/DDBJ whole genome shotgun (WGS) entry which is preliminary data.</text>
</comment>
<evidence type="ECO:0000313" key="2">
    <source>
        <dbReference type="EMBL" id="KAK3255751.1"/>
    </source>
</evidence>
<dbReference type="Proteomes" id="UP001190700">
    <property type="component" value="Unassembled WGS sequence"/>
</dbReference>
<dbReference type="SUPFAM" id="SSF143456">
    <property type="entry name" value="VC0467-like"/>
    <property type="match status" value="2"/>
</dbReference>
<dbReference type="PANTHER" id="PTHR31984">
    <property type="entry name" value="TRANSPORTER, PUTATIVE (DUF179)-RELATED"/>
    <property type="match status" value="1"/>
</dbReference>
<organism evidence="2 3">
    <name type="scientific">Cymbomonas tetramitiformis</name>
    <dbReference type="NCBI Taxonomy" id="36881"/>
    <lineage>
        <taxon>Eukaryota</taxon>
        <taxon>Viridiplantae</taxon>
        <taxon>Chlorophyta</taxon>
        <taxon>Pyramimonadophyceae</taxon>
        <taxon>Pyramimonadales</taxon>
        <taxon>Pyramimonadaceae</taxon>
        <taxon>Cymbomonas</taxon>
    </lineage>
</organism>